<evidence type="ECO:0000256" key="5">
    <source>
        <dbReference type="ARBA" id="ARBA00023136"/>
    </source>
</evidence>
<keyword evidence="3" id="KW-0997">Cell inner membrane</keyword>
<name>A0ABT5HFP9_9CAUL</name>
<gene>
    <name evidence="7" type="ORF">PQU98_01765</name>
</gene>
<dbReference type="GO" id="GO:0016746">
    <property type="term" value="F:acyltransferase activity"/>
    <property type="evidence" value="ECO:0007669"/>
    <property type="project" value="UniProtKB-KW"/>
</dbReference>
<keyword evidence="5" id="KW-0472">Membrane</keyword>
<dbReference type="PANTHER" id="PTHR30606:SF10">
    <property type="entry name" value="PHOSPHATIDYLINOSITOL MANNOSIDE ACYLTRANSFERASE"/>
    <property type="match status" value="1"/>
</dbReference>
<sequence>MAVKKYSFFQDLSWRIEAIFYDLFVAVIRALPIDTASDLGGWMLRTMGPLTNVQNTVQRNIDIAFPDKDKAWKKRVITEQWDNLGRTFAEFPIMDKIRIANGRVEVIGGERLEALAHASSPVVFISGHLANWEIMPSTIVDFNVTCLMTYRAANNPYVDKRIKAGRFRYGVRLFAPKGGDGAKDLLLAMNKGESVALMNDQKFNKGVPTPFFDSIVYTAPGPTRLAMRFGTVLQPMSVERTHKARFRVIVHPPITVDDTGNRSADIETTVCKVSKFVEDCVIKRPEEWFWAHKRWPKESYKRSQ</sequence>
<protein>
    <submittedName>
        <fullName evidence="7">Lysophospholipid acyltransferase family protein</fullName>
    </submittedName>
</protein>
<dbReference type="RefSeq" id="WP_272743156.1">
    <property type="nucleotide sequence ID" value="NZ_JAQQKV010000001.1"/>
</dbReference>
<dbReference type="InterPro" id="IPR004960">
    <property type="entry name" value="LipA_acyltrans"/>
</dbReference>
<reference evidence="7 8" key="1">
    <citation type="submission" date="2023-01" db="EMBL/GenBank/DDBJ databases">
        <title>Novel species of the genus Asticcacaulis isolated from rivers.</title>
        <authorList>
            <person name="Lu H."/>
        </authorList>
    </citation>
    <scope>NUCLEOTIDE SEQUENCE [LARGE SCALE GENOMIC DNA]</scope>
    <source>
        <strain evidence="7 8">LKC15W</strain>
    </source>
</reference>
<accession>A0ABT5HFP9</accession>
<evidence type="ECO:0000256" key="3">
    <source>
        <dbReference type="ARBA" id="ARBA00022519"/>
    </source>
</evidence>
<proteinExistence type="predicted"/>
<evidence type="ECO:0000256" key="1">
    <source>
        <dbReference type="ARBA" id="ARBA00004533"/>
    </source>
</evidence>
<keyword evidence="6 7" id="KW-0012">Acyltransferase</keyword>
<evidence type="ECO:0000256" key="2">
    <source>
        <dbReference type="ARBA" id="ARBA00022475"/>
    </source>
</evidence>
<dbReference type="PANTHER" id="PTHR30606">
    <property type="entry name" value="LIPID A BIOSYNTHESIS LAUROYL ACYLTRANSFERASE"/>
    <property type="match status" value="1"/>
</dbReference>
<dbReference type="CDD" id="cd07984">
    <property type="entry name" value="LPLAT_LABLAT-like"/>
    <property type="match status" value="1"/>
</dbReference>
<evidence type="ECO:0000256" key="4">
    <source>
        <dbReference type="ARBA" id="ARBA00022679"/>
    </source>
</evidence>
<keyword evidence="4" id="KW-0808">Transferase</keyword>
<keyword evidence="8" id="KW-1185">Reference proteome</keyword>
<organism evidence="7 8">
    <name type="scientific">Asticcacaulis machinosus</name>
    <dbReference type="NCBI Taxonomy" id="2984211"/>
    <lineage>
        <taxon>Bacteria</taxon>
        <taxon>Pseudomonadati</taxon>
        <taxon>Pseudomonadota</taxon>
        <taxon>Alphaproteobacteria</taxon>
        <taxon>Caulobacterales</taxon>
        <taxon>Caulobacteraceae</taxon>
        <taxon>Asticcacaulis</taxon>
    </lineage>
</organism>
<dbReference type="EMBL" id="JAQQKV010000001">
    <property type="protein sequence ID" value="MDC7674843.1"/>
    <property type="molecule type" value="Genomic_DNA"/>
</dbReference>
<comment type="caution">
    <text evidence="7">The sequence shown here is derived from an EMBL/GenBank/DDBJ whole genome shotgun (WGS) entry which is preliminary data.</text>
</comment>
<dbReference type="Pfam" id="PF03279">
    <property type="entry name" value="Lip_A_acyltrans"/>
    <property type="match status" value="1"/>
</dbReference>
<evidence type="ECO:0000313" key="7">
    <source>
        <dbReference type="EMBL" id="MDC7674843.1"/>
    </source>
</evidence>
<keyword evidence="2" id="KW-1003">Cell membrane</keyword>
<dbReference type="Proteomes" id="UP001218579">
    <property type="component" value="Unassembled WGS sequence"/>
</dbReference>
<evidence type="ECO:0000313" key="8">
    <source>
        <dbReference type="Proteomes" id="UP001218579"/>
    </source>
</evidence>
<evidence type="ECO:0000256" key="6">
    <source>
        <dbReference type="ARBA" id="ARBA00023315"/>
    </source>
</evidence>
<comment type="subcellular location">
    <subcellularLocation>
        <location evidence="1">Cell inner membrane</location>
    </subcellularLocation>
</comment>